<feature type="region of interest" description="Disordered" evidence="1">
    <location>
        <begin position="1"/>
        <end position="71"/>
    </location>
</feature>
<evidence type="ECO:0000313" key="3">
    <source>
        <dbReference type="Proteomes" id="UP000186817"/>
    </source>
</evidence>
<feature type="compositionally biased region" description="Low complexity" evidence="1">
    <location>
        <begin position="13"/>
        <end position="26"/>
    </location>
</feature>
<reference evidence="2 3" key="1">
    <citation type="submission" date="2016-02" db="EMBL/GenBank/DDBJ databases">
        <title>Genome analysis of coral dinoflagellate symbionts highlights evolutionary adaptations to a symbiotic lifestyle.</title>
        <authorList>
            <person name="Aranda M."/>
            <person name="Li Y."/>
            <person name="Liew Y.J."/>
            <person name="Baumgarten S."/>
            <person name="Simakov O."/>
            <person name="Wilson M."/>
            <person name="Piel J."/>
            <person name="Ashoor H."/>
            <person name="Bougouffa S."/>
            <person name="Bajic V.B."/>
            <person name="Ryu T."/>
            <person name="Ravasi T."/>
            <person name="Bayer T."/>
            <person name="Micklem G."/>
            <person name="Kim H."/>
            <person name="Bhak J."/>
            <person name="Lajeunesse T.C."/>
            <person name="Voolstra C.R."/>
        </authorList>
    </citation>
    <scope>NUCLEOTIDE SEQUENCE [LARGE SCALE GENOMIC DNA]</scope>
    <source>
        <strain evidence="2 3">CCMP2467</strain>
    </source>
</reference>
<organism evidence="2 3">
    <name type="scientific">Symbiodinium microadriaticum</name>
    <name type="common">Dinoflagellate</name>
    <name type="synonym">Zooxanthella microadriatica</name>
    <dbReference type="NCBI Taxonomy" id="2951"/>
    <lineage>
        <taxon>Eukaryota</taxon>
        <taxon>Sar</taxon>
        <taxon>Alveolata</taxon>
        <taxon>Dinophyceae</taxon>
        <taxon>Suessiales</taxon>
        <taxon>Symbiodiniaceae</taxon>
        <taxon>Symbiodinium</taxon>
    </lineage>
</organism>
<feature type="region of interest" description="Disordered" evidence="1">
    <location>
        <begin position="91"/>
        <end position="111"/>
    </location>
</feature>
<gene>
    <name evidence="2" type="ORF">AK812_SmicGene23405</name>
</gene>
<dbReference type="AlphaFoldDB" id="A0A1Q9DHC5"/>
<dbReference type="Proteomes" id="UP000186817">
    <property type="component" value="Unassembled WGS sequence"/>
</dbReference>
<keyword evidence="3" id="KW-1185">Reference proteome</keyword>
<feature type="compositionally biased region" description="Basic and acidic residues" evidence="1">
    <location>
        <begin position="1"/>
        <end position="11"/>
    </location>
</feature>
<dbReference type="EMBL" id="LSRX01000537">
    <property type="protein sequence ID" value="OLP94567.1"/>
    <property type="molecule type" value="Genomic_DNA"/>
</dbReference>
<name>A0A1Q9DHC5_SYMMI</name>
<evidence type="ECO:0000256" key="1">
    <source>
        <dbReference type="SAM" id="MobiDB-lite"/>
    </source>
</evidence>
<evidence type="ECO:0000313" key="2">
    <source>
        <dbReference type="EMBL" id="OLP94567.1"/>
    </source>
</evidence>
<dbReference type="OrthoDB" id="10619509at2759"/>
<comment type="caution">
    <text evidence="2">The sequence shown here is derived from an EMBL/GenBank/DDBJ whole genome shotgun (WGS) entry which is preliminary data.</text>
</comment>
<proteinExistence type="predicted"/>
<feature type="region of interest" description="Disordered" evidence="1">
    <location>
        <begin position="127"/>
        <end position="161"/>
    </location>
</feature>
<accession>A0A1Q9DHC5</accession>
<protein>
    <submittedName>
        <fullName evidence="2">Uncharacterized protein</fullName>
    </submittedName>
</protein>
<sequence>MELKVGADDTSRAAPKAAKVPKAAPKAPEEHKEAVPKSAATKASAGPKKRPPPAPAAPESRKAAKSGPRSEWARVWAELQQSGWRLEEVGQRKDRYYLPPGVSRGPGKKNRVDYFDSRKLVLSHLEQLRQKSGRSRGSGAVLKRPSAAVKSKKGSESLDRF</sequence>